<feature type="transmembrane region" description="Helical" evidence="1">
    <location>
        <begin position="105"/>
        <end position="128"/>
    </location>
</feature>
<keyword evidence="1" id="KW-1133">Transmembrane helix</keyword>
<comment type="caution">
    <text evidence="2">The sequence shown here is derived from an EMBL/GenBank/DDBJ whole genome shotgun (WGS) entry which is preliminary data.</text>
</comment>
<dbReference type="EMBL" id="CACTIH010001901">
    <property type="protein sequence ID" value="CAA2968230.1"/>
    <property type="molecule type" value="Genomic_DNA"/>
</dbReference>
<proteinExistence type="predicted"/>
<evidence type="ECO:0000313" key="2">
    <source>
        <dbReference type="EMBL" id="CAA2968230.1"/>
    </source>
</evidence>
<evidence type="ECO:0000313" key="3">
    <source>
        <dbReference type="Proteomes" id="UP000594638"/>
    </source>
</evidence>
<dbReference type="Gramene" id="OE9A011505T1">
    <property type="protein sequence ID" value="OE9A011505C1"/>
    <property type="gene ID" value="OE9A011505"/>
</dbReference>
<keyword evidence="1" id="KW-0472">Membrane</keyword>
<accession>A0A8S0QGY9</accession>
<gene>
    <name evidence="2" type="ORF">OLEA9_A011505</name>
</gene>
<dbReference type="AlphaFoldDB" id="A0A8S0QGY9"/>
<reference evidence="2 3" key="1">
    <citation type="submission" date="2019-12" db="EMBL/GenBank/DDBJ databases">
        <authorList>
            <person name="Alioto T."/>
            <person name="Alioto T."/>
            <person name="Gomez Garrido J."/>
        </authorList>
    </citation>
    <scope>NUCLEOTIDE SEQUENCE [LARGE SCALE GENOMIC DNA]</scope>
</reference>
<organism evidence="2 3">
    <name type="scientific">Olea europaea subsp. europaea</name>
    <dbReference type="NCBI Taxonomy" id="158383"/>
    <lineage>
        <taxon>Eukaryota</taxon>
        <taxon>Viridiplantae</taxon>
        <taxon>Streptophyta</taxon>
        <taxon>Embryophyta</taxon>
        <taxon>Tracheophyta</taxon>
        <taxon>Spermatophyta</taxon>
        <taxon>Magnoliopsida</taxon>
        <taxon>eudicotyledons</taxon>
        <taxon>Gunneridae</taxon>
        <taxon>Pentapetalae</taxon>
        <taxon>asterids</taxon>
        <taxon>lamiids</taxon>
        <taxon>Lamiales</taxon>
        <taxon>Oleaceae</taxon>
        <taxon>Oleeae</taxon>
        <taxon>Olea</taxon>
    </lineage>
</organism>
<name>A0A8S0QGY9_OLEEU</name>
<keyword evidence="1" id="KW-0812">Transmembrane</keyword>
<sequence>MMTLSLRDLCSRTATTWKRALVTAFYTRLHQIGYWFLVVALAAPLLMSANKATMSAAILLGIFACVYYLYLAVIWIFAVVVSIVEESFGMKALGKATAIIKGRRLHGFMLMVCFNFLVFTVIQVWWMILGNKGLENLTIYGLIMMIVSSLGNFFSNLTYTVLYFQCKKNHGEEIELYGSIEYAKLPTIQPVNE</sequence>
<dbReference type="OrthoDB" id="908843at2759"/>
<dbReference type="Proteomes" id="UP000594638">
    <property type="component" value="Unassembled WGS sequence"/>
</dbReference>
<dbReference type="PANTHER" id="PTHR33133">
    <property type="entry name" value="OS08G0107100 PROTEIN-RELATED"/>
    <property type="match status" value="1"/>
</dbReference>
<feature type="transmembrane region" description="Helical" evidence="1">
    <location>
        <begin position="32"/>
        <end position="50"/>
    </location>
</feature>
<evidence type="ECO:0008006" key="4">
    <source>
        <dbReference type="Google" id="ProtNLM"/>
    </source>
</evidence>
<feature type="transmembrane region" description="Helical" evidence="1">
    <location>
        <begin position="56"/>
        <end position="84"/>
    </location>
</feature>
<keyword evidence="3" id="KW-1185">Reference proteome</keyword>
<evidence type="ECO:0000256" key="1">
    <source>
        <dbReference type="SAM" id="Phobius"/>
    </source>
</evidence>
<feature type="transmembrane region" description="Helical" evidence="1">
    <location>
        <begin position="140"/>
        <end position="164"/>
    </location>
</feature>
<dbReference type="PANTHER" id="PTHR33133:SF1">
    <property type="entry name" value="EXPRESSED PROTEIN-RELATED"/>
    <property type="match status" value="1"/>
</dbReference>
<protein>
    <recommendedName>
        <fullName evidence="4">Transmembrane protein</fullName>
    </recommendedName>
</protein>